<protein>
    <submittedName>
        <fullName evidence="1">M91 family zinc metallopeptidase</fullName>
    </submittedName>
</protein>
<dbReference type="InterPro" id="IPR050708">
    <property type="entry name" value="T6SS_VgrG/RHS"/>
</dbReference>
<dbReference type="Pfam" id="PF14891">
    <property type="entry name" value="Peptidase_M91"/>
    <property type="match status" value="1"/>
</dbReference>
<dbReference type="InterPro" id="IPR028208">
    <property type="entry name" value="Effector_pro_NleD-like"/>
</dbReference>
<evidence type="ECO:0000313" key="2">
    <source>
        <dbReference type="Proteomes" id="UP001317001"/>
    </source>
</evidence>
<dbReference type="Gene3D" id="2.180.10.10">
    <property type="entry name" value="RHS repeat-associated core"/>
    <property type="match status" value="1"/>
</dbReference>
<name>A0ABY5NVL7_9FLAO</name>
<keyword evidence="2" id="KW-1185">Reference proteome</keyword>
<dbReference type="Proteomes" id="UP001317001">
    <property type="component" value="Chromosome"/>
</dbReference>
<reference evidence="1 2" key="1">
    <citation type="submission" date="2022-08" db="EMBL/GenBank/DDBJ databases">
        <title>Myroides zhujiangensis sp. nov., a novel bacterium isolated from sediment in the Pearl River Estuary.</title>
        <authorList>
            <person name="Cui L."/>
        </authorList>
    </citation>
    <scope>NUCLEOTIDE SEQUENCE [LARGE SCALE GENOMIC DNA]</scope>
    <source>
        <strain evidence="1 2">SCSIO 72103</strain>
    </source>
</reference>
<dbReference type="EMBL" id="CP102382">
    <property type="protein sequence ID" value="UUV22658.1"/>
    <property type="molecule type" value="Genomic_DNA"/>
</dbReference>
<dbReference type="InterPro" id="IPR022385">
    <property type="entry name" value="Rhs_assc_core"/>
</dbReference>
<proteinExistence type="predicted"/>
<organism evidence="1 2">
    <name type="scientific">Paenimyroides aestuarii</name>
    <dbReference type="NCBI Taxonomy" id="2968490"/>
    <lineage>
        <taxon>Bacteria</taxon>
        <taxon>Pseudomonadati</taxon>
        <taxon>Bacteroidota</taxon>
        <taxon>Flavobacteriia</taxon>
        <taxon>Flavobacteriales</taxon>
        <taxon>Flavobacteriaceae</taxon>
        <taxon>Paenimyroides</taxon>
    </lineage>
</organism>
<sequence>MLKFFPHPEGYVEFKNNQYLYTYQYKDHLGNVRLTYRDGFRNHPTLEYAKDGVIQVSEIIEKSDYYPFGLKQKGNDLPDYSVVNKYKYKFGGKELNNELGLDLYDFGARNYDAAIGRWLNIDPLAENSRRWTPYNYAYNNPIYLVDPDGMQAETIIIRGTKESYTYNEETKYTGNDKFIKSALQAMQTLQASQTAAAMIEELDHSNHNFYIQAGDDNKFTPTLEPFADPSKATESSKKMNELGRIGSGGIISWNQKDMLIPATTSDLTSKEIIFGHEMGHALDSNRGKLDRTLENGIKKSEWQAVYRENLIRSELGLPLRTHYGREREAETGRYLGPAGSKMLGPNNEIIKPYWYE</sequence>
<evidence type="ECO:0000313" key="1">
    <source>
        <dbReference type="EMBL" id="UUV22658.1"/>
    </source>
</evidence>
<dbReference type="PANTHER" id="PTHR32305:SF15">
    <property type="entry name" value="PROTEIN RHSA-RELATED"/>
    <property type="match status" value="1"/>
</dbReference>
<accession>A0ABY5NVL7</accession>
<dbReference type="PANTHER" id="PTHR32305">
    <property type="match status" value="1"/>
</dbReference>
<gene>
    <name evidence="1" type="ORF">NPX36_06345</name>
</gene>
<dbReference type="NCBIfam" id="TIGR03696">
    <property type="entry name" value="Rhs_assc_core"/>
    <property type="match status" value="1"/>
</dbReference>
<dbReference type="RefSeq" id="WP_257500572.1">
    <property type="nucleotide sequence ID" value="NZ_CP102382.1"/>
</dbReference>